<proteinExistence type="inferred from homology"/>
<accession>A0ABW0HLU7</accession>
<gene>
    <name evidence="7" type="ORF">ACFPOF_00510</name>
</gene>
<feature type="domain" description="Periplasmic binding protein" evidence="6">
    <location>
        <begin position="55"/>
        <end position="317"/>
    </location>
</feature>
<dbReference type="RefSeq" id="WP_378128546.1">
    <property type="nucleotide sequence ID" value="NZ_JBHSMI010000002.1"/>
</dbReference>
<comment type="subcellular location">
    <subcellularLocation>
        <location evidence="1">Cell envelope</location>
    </subcellularLocation>
</comment>
<dbReference type="Pfam" id="PF13407">
    <property type="entry name" value="Peripla_BP_4"/>
    <property type="match status" value="1"/>
</dbReference>
<feature type="compositionally biased region" description="Polar residues" evidence="4">
    <location>
        <begin position="29"/>
        <end position="46"/>
    </location>
</feature>
<reference evidence="8" key="1">
    <citation type="journal article" date="2019" name="Int. J. Syst. Evol. Microbiol.">
        <title>The Global Catalogue of Microorganisms (GCM) 10K type strain sequencing project: providing services to taxonomists for standard genome sequencing and annotation.</title>
        <authorList>
            <consortium name="The Broad Institute Genomics Platform"/>
            <consortium name="The Broad Institute Genome Sequencing Center for Infectious Disease"/>
            <person name="Wu L."/>
            <person name="Ma J."/>
        </authorList>
    </citation>
    <scope>NUCLEOTIDE SEQUENCE [LARGE SCALE GENOMIC DNA]</scope>
    <source>
        <strain evidence="8">CGMCC 1.18575</strain>
    </source>
</reference>
<comment type="similarity">
    <text evidence="2">Belongs to the bacterial solute-binding protein 2 family.</text>
</comment>
<evidence type="ECO:0000256" key="3">
    <source>
        <dbReference type="ARBA" id="ARBA00022729"/>
    </source>
</evidence>
<dbReference type="InterPro" id="IPR028082">
    <property type="entry name" value="Peripla_BP_I"/>
</dbReference>
<evidence type="ECO:0000256" key="1">
    <source>
        <dbReference type="ARBA" id="ARBA00004196"/>
    </source>
</evidence>
<name>A0ABW0HLU7_9BACL</name>
<feature type="chain" id="PRO_5046006709" evidence="5">
    <location>
        <begin position="24"/>
        <end position="342"/>
    </location>
</feature>
<feature type="region of interest" description="Disordered" evidence="4">
    <location>
        <begin position="29"/>
        <end position="48"/>
    </location>
</feature>
<dbReference type="Proteomes" id="UP001596113">
    <property type="component" value="Unassembled WGS sequence"/>
</dbReference>
<dbReference type="EMBL" id="JBHSMI010000002">
    <property type="protein sequence ID" value="MFC5401206.1"/>
    <property type="molecule type" value="Genomic_DNA"/>
</dbReference>
<sequence length="342" mass="36714">MKMQGSKRAVLAVILLMLTTVFAACSDKSNNSQSSDTAQASGSAGDTSPKKTYKIGFANLTEDVAFPVDVRKGIERVAKEKGVKLVLADNKLDGATALSNAENFITQQVDGVIEFQIDEKFGNVIMDKFRAANIPVIAIDIPMPGATFFGADNYKAGSLTGEALGNAIKDKFGGSIDKFIMLELPQSGPIPAARMQGARDGVEKIIGKIPEEKVLHLDSKNTLEEARRVMNDVLQTIPKGQKMGIVTINDDVSRGAVNALQAAGRESDALIGSQGADANGRPEIMREGTPVVGTTAYFPEKYGEYLIPAILDLIEGKPVPASIFMKHEFITKDNMKQFYPNG</sequence>
<dbReference type="Gene3D" id="3.40.50.2300">
    <property type="match status" value="2"/>
</dbReference>
<protein>
    <submittedName>
        <fullName evidence="7">Sugar ABC transporter substrate-binding protein</fullName>
    </submittedName>
</protein>
<dbReference type="SUPFAM" id="SSF53822">
    <property type="entry name" value="Periplasmic binding protein-like I"/>
    <property type="match status" value="1"/>
</dbReference>
<dbReference type="PANTHER" id="PTHR46847">
    <property type="entry name" value="D-ALLOSE-BINDING PERIPLASMIC PROTEIN-RELATED"/>
    <property type="match status" value="1"/>
</dbReference>
<evidence type="ECO:0000256" key="4">
    <source>
        <dbReference type="SAM" id="MobiDB-lite"/>
    </source>
</evidence>
<dbReference type="CDD" id="cd01536">
    <property type="entry name" value="PBP1_ABC_sugar_binding-like"/>
    <property type="match status" value="1"/>
</dbReference>
<evidence type="ECO:0000313" key="8">
    <source>
        <dbReference type="Proteomes" id="UP001596113"/>
    </source>
</evidence>
<keyword evidence="3 5" id="KW-0732">Signal</keyword>
<evidence type="ECO:0000256" key="2">
    <source>
        <dbReference type="ARBA" id="ARBA00007639"/>
    </source>
</evidence>
<evidence type="ECO:0000256" key="5">
    <source>
        <dbReference type="SAM" id="SignalP"/>
    </source>
</evidence>
<keyword evidence="8" id="KW-1185">Reference proteome</keyword>
<dbReference type="PANTHER" id="PTHR46847:SF1">
    <property type="entry name" value="D-ALLOSE-BINDING PERIPLASMIC PROTEIN-RELATED"/>
    <property type="match status" value="1"/>
</dbReference>
<dbReference type="InterPro" id="IPR025997">
    <property type="entry name" value="SBP_2_dom"/>
</dbReference>
<dbReference type="PROSITE" id="PS51257">
    <property type="entry name" value="PROKAR_LIPOPROTEIN"/>
    <property type="match status" value="1"/>
</dbReference>
<evidence type="ECO:0000313" key="7">
    <source>
        <dbReference type="EMBL" id="MFC5401206.1"/>
    </source>
</evidence>
<comment type="caution">
    <text evidence="7">The sequence shown here is derived from an EMBL/GenBank/DDBJ whole genome shotgun (WGS) entry which is preliminary data.</text>
</comment>
<evidence type="ECO:0000259" key="6">
    <source>
        <dbReference type="Pfam" id="PF13407"/>
    </source>
</evidence>
<feature type="signal peptide" evidence="5">
    <location>
        <begin position="1"/>
        <end position="23"/>
    </location>
</feature>
<organism evidence="7 8">
    <name type="scientific">Cohnella soli</name>
    <dbReference type="NCBI Taxonomy" id="425005"/>
    <lineage>
        <taxon>Bacteria</taxon>
        <taxon>Bacillati</taxon>
        <taxon>Bacillota</taxon>
        <taxon>Bacilli</taxon>
        <taxon>Bacillales</taxon>
        <taxon>Paenibacillaceae</taxon>
        <taxon>Cohnella</taxon>
    </lineage>
</organism>